<keyword evidence="2" id="KW-1185">Reference proteome</keyword>
<dbReference type="GeneID" id="24107835"/>
<dbReference type="AlphaFoldDB" id="R9P1C7"/>
<organism evidence="1 2">
    <name type="scientific">Pseudozyma hubeiensis (strain SY62)</name>
    <name type="common">Yeast</name>
    <dbReference type="NCBI Taxonomy" id="1305764"/>
    <lineage>
        <taxon>Eukaryota</taxon>
        <taxon>Fungi</taxon>
        <taxon>Dikarya</taxon>
        <taxon>Basidiomycota</taxon>
        <taxon>Ustilaginomycotina</taxon>
        <taxon>Ustilaginomycetes</taxon>
        <taxon>Ustilaginales</taxon>
        <taxon>Ustilaginaceae</taxon>
        <taxon>Pseudozyma</taxon>
    </lineage>
</organism>
<evidence type="ECO:0000313" key="2">
    <source>
        <dbReference type="Proteomes" id="UP000014071"/>
    </source>
</evidence>
<dbReference type="Proteomes" id="UP000014071">
    <property type="component" value="Unassembled WGS sequence"/>
</dbReference>
<name>R9P1C7_PSEHS</name>
<dbReference type="EMBL" id="DF238787">
    <property type="protein sequence ID" value="GAC94969.1"/>
    <property type="molecule type" value="Genomic_DNA"/>
</dbReference>
<sequence length="144" mass="16033">MAVKMVCLRQCDDQRLERRASGSRVEASSSDRVWQRNYQTWSQSDPVARKDEAARSIDFDFGQSETDGLKQSQLRHIAANFGARISHTRPDGQACTARASMNRKPCYRPTSQSVARWRTRKVSDRKGSGSSSIPAATTAALVLV</sequence>
<dbReference type="HOGENOM" id="CLU_1797316_0_0_1"/>
<protein>
    <submittedName>
        <fullName evidence="1">Uncharacterized protein</fullName>
    </submittedName>
</protein>
<evidence type="ECO:0000313" key="1">
    <source>
        <dbReference type="EMBL" id="GAC94969.1"/>
    </source>
</evidence>
<dbReference type="RefSeq" id="XP_012188556.1">
    <property type="nucleotide sequence ID" value="XM_012333166.1"/>
</dbReference>
<accession>R9P1C7</accession>
<reference evidence="2" key="1">
    <citation type="journal article" date="2013" name="Genome Announc.">
        <title>Draft genome sequence of the basidiomycetous yeast-like fungus Pseudozyma hubeiensis SY62, which produces an abundant amount of the biosurfactant mannosylerythritol lipids.</title>
        <authorList>
            <person name="Konishi M."/>
            <person name="Hatada Y."/>
            <person name="Horiuchi J."/>
        </authorList>
    </citation>
    <scope>NUCLEOTIDE SEQUENCE [LARGE SCALE GENOMIC DNA]</scope>
    <source>
        <strain evidence="2">SY62</strain>
    </source>
</reference>
<proteinExistence type="predicted"/>
<gene>
    <name evidence="1" type="ORF">PHSY_002542</name>
</gene>